<feature type="domain" description="Aminotransferase class I/classII large" evidence="8">
    <location>
        <begin position="33"/>
        <end position="386"/>
    </location>
</feature>
<gene>
    <name evidence="9" type="ORF">JOE57_002113</name>
</gene>
<name>A0ABS2RL22_9ACTN</name>
<dbReference type="InterPro" id="IPR050596">
    <property type="entry name" value="AspAT/PAT-like"/>
</dbReference>
<evidence type="ECO:0000259" key="8">
    <source>
        <dbReference type="Pfam" id="PF00155"/>
    </source>
</evidence>
<dbReference type="CDD" id="cd00609">
    <property type="entry name" value="AAT_like"/>
    <property type="match status" value="1"/>
</dbReference>
<dbReference type="InterPro" id="IPR004839">
    <property type="entry name" value="Aminotransferase_I/II_large"/>
</dbReference>
<dbReference type="GO" id="GO:0008483">
    <property type="term" value="F:transaminase activity"/>
    <property type="evidence" value="ECO:0007669"/>
    <property type="project" value="UniProtKB-KW"/>
</dbReference>
<dbReference type="PANTHER" id="PTHR46383:SF2">
    <property type="entry name" value="AMINOTRANSFERASE"/>
    <property type="match status" value="1"/>
</dbReference>
<feature type="signal peptide" evidence="7">
    <location>
        <begin position="1"/>
        <end position="23"/>
    </location>
</feature>
<dbReference type="PROSITE" id="PS00105">
    <property type="entry name" value="AA_TRANSFER_CLASS_1"/>
    <property type="match status" value="1"/>
</dbReference>
<feature type="chain" id="PRO_5046035780" description="Aminotransferase" evidence="7">
    <location>
        <begin position="24"/>
        <end position="396"/>
    </location>
</feature>
<keyword evidence="10" id="KW-1185">Reference proteome</keyword>
<sequence>MQYRSSVRSQVAPFQVMTLLAHAQARAAAGRPVANLTAGQPGTGAPGPVREAARQALSLPLGYTPVLGLPQLREAIAGHYARSGVRVDPANVAVTTGSSGGFLLAFLAAFEAGDPVAMGRPGYPAYRNILSALGNRVVELPCGSDSRFEPTVPMLRGLDRPPRGLVVASPANPTGTMLDADRLAALVGYCAEQGTTLVSDEIYHGLTYERAAMSTWGPEVATVLGDDRARESSIVVNSFSKYFGMTGWRLGWLLLPDHLVGPVEALAGNLALCPPAISQYAALAAFTEESYAECEAALDGYRQNRQLLQSRLPAMGLTRLAPADGAFYVYADISELTEDSPAWCERLLDATGVVCASGLDFDPVDGHRFIRMSFAGPREEVARALDWLEGWLASTR</sequence>
<dbReference type="InterPro" id="IPR015421">
    <property type="entry name" value="PyrdxlP-dep_Trfase_major"/>
</dbReference>
<comment type="caution">
    <text evidence="9">The sequence shown here is derived from an EMBL/GenBank/DDBJ whole genome shotgun (WGS) entry which is preliminary data.</text>
</comment>
<dbReference type="PANTHER" id="PTHR46383">
    <property type="entry name" value="ASPARTATE AMINOTRANSFERASE"/>
    <property type="match status" value="1"/>
</dbReference>
<dbReference type="EC" id="2.6.1.-" evidence="6"/>
<proteinExistence type="inferred from homology"/>
<dbReference type="Gene3D" id="3.40.640.10">
    <property type="entry name" value="Type I PLP-dependent aspartate aminotransferase-like (Major domain)"/>
    <property type="match status" value="1"/>
</dbReference>
<evidence type="ECO:0000256" key="4">
    <source>
        <dbReference type="ARBA" id="ARBA00022679"/>
    </source>
</evidence>
<evidence type="ECO:0000256" key="2">
    <source>
        <dbReference type="ARBA" id="ARBA00007441"/>
    </source>
</evidence>
<dbReference type="EMBL" id="JAFBCF010000001">
    <property type="protein sequence ID" value="MBM7799192.1"/>
    <property type="molecule type" value="Genomic_DNA"/>
</dbReference>
<evidence type="ECO:0000256" key="3">
    <source>
        <dbReference type="ARBA" id="ARBA00022576"/>
    </source>
</evidence>
<protein>
    <recommendedName>
        <fullName evidence="6">Aminotransferase</fullName>
        <ecNumber evidence="6">2.6.1.-</ecNumber>
    </recommendedName>
</protein>
<keyword evidence="3 6" id="KW-0032">Aminotransferase</keyword>
<evidence type="ECO:0000313" key="10">
    <source>
        <dbReference type="Proteomes" id="UP000704762"/>
    </source>
</evidence>
<evidence type="ECO:0000256" key="5">
    <source>
        <dbReference type="ARBA" id="ARBA00022898"/>
    </source>
</evidence>
<evidence type="ECO:0000313" key="9">
    <source>
        <dbReference type="EMBL" id="MBM7799192.1"/>
    </source>
</evidence>
<keyword evidence="7" id="KW-0732">Signal</keyword>
<keyword evidence="4 6" id="KW-0808">Transferase</keyword>
<evidence type="ECO:0000256" key="1">
    <source>
        <dbReference type="ARBA" id="ARBA00001933"/>
    </source>
</evidence>
<comment type="similarity">
    <text evidence="2 6">Belongs to the class-I pyridoxal-phosphate-dependent aminotransferase family.</text>
</comment>
<evidence type="ECO:0000256" key="6">
    <source>
        <dbReference type="RuleBase" id="RU000481"/>
    </source>
</evidence>
<dbReference type="SUPFAM" id="SSF53383">
    <property type="entry name" value="PLP-dependent transferases"/>
    <property type="match status" value="1"/>
</dbReference>
<accession>A0ABS2RL22</accession>
<comment type="cofactor">
    <cofactor evidence="1 6">
        <name>pyridoxal 5'-phosphate</name>
        <dbReference type="ChEBI" id="CHEBI:597326"/>
    </cofactor>
</comment>
<evidence type="ECO:0000256" key="7">
    <source>
        <dbReference type="SAM" id="SignalP"/>
    </source>
</evidence>
<organism evidence="9 10">
    <name type="scientific">Microlunatus panaciterrae</name>
    <dbReference type="NCBI Taxonomy" id="400768"/>
    <lineage>
        <taxon>Bacteria</taxon>
        <taxon>Bacillati</taxon>
        <taxon>Actinomycetota</taxon>
        <taxon>Actinomycetes</taxon>
        <taxon>Propionibacteriales</taxon>
        <taxon>Propionibacteriaceae</taxon>
        <taxon>Microlunatus</taxon>
    </lineage>
</organism>
<reference evidence="9 10" key="1">
    <citation type="submission" date="2021-01" db="EMBL/GenBank/DDBJ databases">
        <title>Sequencing the genomes of 1000 actinobacteria strains.</title>
        <authorList>
            <person name="Klenk H.-P."/>
        </authorList>
    </citation>
    <scope>NUCLEOTIDE SEQUENCE [LARGE SCALE GENOMIC DNA]</scope>
    <source>
        <strain evidence="9 10">DSM 18662</strain>
    </source>
</reference>
<keyword evidence="5" id="KW-0663">Pyridoxal phosphate</keyword>
<dbReference type="Proteomes" id="UP000704762">
    <property type="component" value="Unassembled WGS sequence"/>
</dbReference>
<dbReference type="InterPro" id="IPR004838">
    <property type="entry name" value="NHTrfase_class1_PyrdxlP-BS"/>
</dbReference>
<dbReference type="InterPro" id="IPR015424">
    <property type="entry name" value="PyrdxlP-dep_Trfase"/>
</dbReference>
<dbReference type="RefSeq" id="WP_204917779.1">
    <property type="nucleotide sequence ID" value="NZ_BAAAQP010000001.1"/>
</dbReference>
<dbReference type="Pfam" id="PF00155">
    <property type="entry name" value="Aminotran_1_2"/>
    <property type="match status" value="1"/>
</dbReference>